<dbReference type="PANTHER" id="PTHR21248:SF12">
    <property type="entry name" value="CARDIOLIPIN SYNTHASE C"/>
    <property type="match status" value="1"/>
</dbReference>
<feature type="domain" description="PLD phosphodiesterase" evidence="6">
    <location>
        <begin position="408"/>
        <end position="435"/>
    </location>
</feature>
<dbReference type="Gene3D" id="3.30.870.10">
    <property type="entry name" value="Endonuclease Chain A"/>
    <property type="match status" value="2"/>
</dbReference>
<dbReference type="GO" id="GO:0030572">
    <property type="term" value="F:phosphatidyltransferase activity"/>
    <property type="evidence" value="ECO:0007669"/>
    <property type="project" value="UniProtKB-ARBA"/>
</dbReference>
<evidence type="ECO:0000259" key="6">
    <source>
        <dbReference type="PROSITE" id="PS50035"/>
    </source>
</evidence>
<dbReference type="GO" id="GO:0005576">
    <property type="term" value="C:extracellular region"/>
    <property type="evidence" value="ECO:0007669"/>
    <property type="project" value="UniProtKB-SubCell"/>
</dbReference>
<dbReference type="Proteomes" id="UP000001953">
    <property type="component" value="Chromosome"/>
</dbReference>
<accession>Q1QPY2</accession>
<dbReference type="eggNOG" id="COG1502">
    <property type="taxonomic scope" value="Bacteria"/>
</dbReference>
<dbReference type="PANTHER" id="PTHR21248">
    <property type="entry name" value="CARDIOLIPIN SYNTHASE"/>
    <property type="match status" value="1"/>
</dbReference>
<evidence type="ECO:0000313" key="7">
    <source>
        <dbReference type="EMBL" id="ABE61715.1"/>
    </source>
</evidence>
<dbReference type="RefSeq" id="WP_011509415.1">
    <property type="nucleotide sequence ID" value="NC_007964.1"/>
</dbReference>
<dbReference type="AlphaFoldDB" id="Q1QPY2"/>
<gene>
    <name evidence="7" type="ordered locus">Nham_0845</name>
</gene>
<evidence type="ECO:0000256" key="1">
    <source>
        <dbReference type="ARBA" id="ARBA00003145"/>
    </source>
</evidence>
<keyword evidence="8" id="KW-1185">Reference proteome</keyword>
<dbReference type="Pfam" id="PF13091">
    <property type="entry name" value="PLDc_2"/>
    <property type="match status" value="2"/>
</dbReference>
<dbReference type="InterPro" id="IPR001736">
    <property type="entry name" value="PLipase_D/transphosphatidylase"/>
</dbReference>
<evidence type="ECO:0000256" key="4">
    <source>
        <dbReference type="ARBA" id="ARBA00022525"/>
    </source>
</evidence>
<reference evidence="7 8" key="1">
    <citation type="submission" date="2006-03" db="EMBL/GenBank/DDBJ databases">
        <title>Complete sequence of chromosome of Nitrobacter hamburgensis X14.</title>
        <authorList>
            <consortium name="US DOE Joint Genome Institute"/>
            <person name="Copeland A."/>
            <person name="Lucas S."/>
            <person name="Lapidus A."/>
            <person name="Barry K."/>
            <person name="Detter J.C."/>
            <person name="Glavina del Rio T."/>
            <person name="Hammon N."/>
            <person name="Israni S."/>
            <person name="Dalin E."/>
            <person name="Tice H."/>
            <person name="Pitluck S."/>
            <person name="Chain P."/>
            <person name="Malfatti S."/>
            <person name="Shin M."/>
            <person name="Vergez L."/>
            <person name="Schmutz J."/>
            <person name="Larimer F."/>
            <person name="Land M."/>
            <person name="Hauser L."/>
            <person name="Kyrpides N."/>
            <person name="Ivanova N."/>
            <person name="Ward B."/>
            <person name="Arp D."/>
            <person name="Klotz M."/>
            <person name="Stein L."/>
            <person name="O'Mullan G."/>
            <person name="Starkenburg S."/>
            <person name="Sayavedra L."/>
            <person name="Poret-Peterson A.T."/>
            <person name="Gentry M.E."/>
            <person name="Bruce D."/>
            <person name="Richardson P."/>
        </authorList>
    </citation>
    <scope>NUCLEOTIDE SEQUENCE [LARGE SCALE GENOMIC DNA]</scope>
    <source>
        <strain evidence="8">DSM 10229 / NCIMB 13809 / X14</strain>
    </source>
</reference>
<evidence type="ECO:0000256" key="5">
    <source>
        <dbReference type="ARBA" id="ARBA00029594"/>
    </source>
</evidence>
<feature type="domain" description="PLD phosphodiesterase" evidence="6">
    <location>
        <begin position="173"/>
        <end position="200"/>
    </location>
</feature>
<dbReference type="GO" id="GO:0032049">
    <property type="term" value="P:cardiolipin biosynthetic process"/>
    <property type="evidence" value="ECO:0007669"/>
    <property type="project" value="UniProtKB-ARBA"/>
</dbReference>
<dbReference type="KEGG" id="nha:Nham_0845"/>
<dbReference type="SMART" id="SM00155">
    <property type="entry name" value="PLDc"/>
    <property type="match status" value="2"/>
</dbReference>
<evidence type="ECO:0000256" key="2">
    <source>
        <dbReference type="ARBA" id="ARBA00004613"/>
    </source>
</evidence>
<dbReference type="InterPro" id="IPR025202">
    <property type="entry name" value="PLD-like_dom"/>
</dbReference>
<dbReference type="HOGENOM" id="CLU_026287_0_0_5"/>
<dbReference type="EMBL" id="CP000319">
    <property type="protein sequence ID" value="ABE61715.1"/>
    <property type="molecule type" value="Genomic_DNA"/>
</dbReference>
<sequence length="517" mass="56181">MQLLSIIAVVVALFALASLAAVYSYGRFARQARGEPSSALPIAERDTLLDRIVSPKLKEYPDKSGLLLVTSNLQAFAIRALAARSAERSLDLQYYYWKDDLTGGLLARELIAAADRGVRVRVLLDDINTKGDDSTYLALDNHPNVEIRLFNPSRSRTSALRRGIEMALRAFSVTRRMHNKAWIADGRMAIVGGRNIGDAYFDAAEMSNFHDMDLVLIGPAVQQAETVFDDYWNSSVVLPISSLWRFRKGDLRKKRAYLEALVSSDGARPYLRRLQAENSTGSLLSGKQTIHWTAGARIVSDPAEKAVSAASENWLLNTIFPVINAATSELHIISPYFIPGAQGVVALQKLAAAGTEVSVLTNSLAATDVVAVHGAYANYRLALLAAGVSLYELRPEIIRQGVSLFGSSGASLHTKAFTVDGKSGFIGSFNFDSRSISLNTEMGVLFDDPGLTTEVNGVFADQISPESSYRVMPRTGNVVWQDGTGASARILDSEPAASIWRRITAVVIGLLPIESQL</sequence>
<proteinExistence type="predicted"/>
<keyword evidence="4" id="KW-0964">Secreted</keyword>
<evidence type="ECO:0000256" key="3">
    <source>
        <dbReference type="ARBA" id="ARBA00018392"/>
    </source>
</evidence>
<name>Q1QPY2_NITHX</name>
<comment type="subcellular location">
    <subcellularLocation>
        <location evidence="2">Secreted</location>
    </subcellularLocation>
</comment>
<dbReference type="CDD" id="cd09111">
    <property type="entry name" value="PLDc_ymdC_like_1"/>
    <property type="match status" value="1"/>
</dbReference>
<evidence type="ECO:0000313" key="8">
    <source>
        <dbReference type="Proteomes" id="UP000001953"/>
    </source>
</evidence>
<comment type="function">
    <text evidence="1">Could be a virulence factor.</text>
</comment>
<dbReference type="STRING" id="323097.Nham_0845"/>
<dbReference type="CDD" id="cd09113">
    <property type="entry name" value="PLDc_ymdC_like_2"/>
    <property type="match status" value="1"/>
</dbReference>
<dbReference type="OrthoDB" id="9814092at2"/>
<organism evidence="7 8">
    <name type="scientific">Nitrobacter hamburgensis (strain DSM 10229 / NCIMB 13809 / X14)</name>
    <dbReference type="NCBI Taxonomy" id="323097"/>
    <lineage>
        <taxon>Bacteria</taxon>
        <taxon>Pseudomonadati</taxon>
        <taxon>Pseudomonadota</taxon>
        <taxon>Alphaproteobacteria</taxon>
        <taxon>Hyphomicrobiales</taxon>
        <taxon>Nitrobacteraceae</taxon>
        <taxon>Nitrobacter</taxon>
    </lineage>
</organism>
<dbReference type="PROSITE" id="PS50035">
    <property type="entry name" value="PLD"/>
    <property type="match status" value="2"/>
</dbReference>
<protein>
    <recommendedName>
        <fullName evidence="3">Phospholipase D</fullName>
    </recommendedName>
    <alternativeName>
        <fullName evidence="5">Choline phosphatase</fullName>
    </alternativeName>
</protein>
<dbReference type="SUPFAM" id="SSF56024">
    <property type="entry name" value="Phospholipase D/nuclease"/>
    <property type="match status" value="2"/>
</dbReference>